<dbReference type="AlphaFoldDB" id="A0A0B6WVU4"/>
<dbReference type="Proteomes" id="UP000031518">
    <property type="component" value="Unassembled WGS sequence"/>
</dbReference>
<reference evidence="12 13" key="2">
    <citation type="submission" date="2015-01" db="EMBL/GenBank/DDBJ databases">
        <title>Complete genome sequence of Pyrinomonas methylaliphatogenes type strain K22T.</title>
        <authorList>
            <person name="Lee K.C.Y."/>
            <person name="Power J.F."/>
            <person name="Dunfield P.F."/>
            <person name="Morgan X.C."/>
            <person name="Huttenhower C."/>
            <person name="Stott M.B."/>
        </authorList>
    </citation>
    <scope>NUCLEOTIDE SEQUENCE [LARGE SCALE GENOMIC DNA]</scope>
    <source>
        <strain evidence="12 13">K22</strain>
    </source>
</reference>
<dbReference type="Pfam" id="PF14306">
    <property type="entry name" value="PUA_2"/>
    <property type="match status" value="1"/>
</dbReference>
<dbReference type="InterPro" id="IPR059117">
    <property type="entry name" value="APS_kinase_dom"/>
</dbReference>
<dbReference type="STRING" id="454194.PYK22_01209"/>
<evidence type="ECO:0000256" key="4">
    <source>
        <dbReference type="ARBA" id="ARBA00022695"/>
    </source>
</evidence>
<feature type="domain" description="Sulphate adenylyltransferase catalytic" evidence="10">
    <location>
        <begin position="172"/>
        <end position="388"/>
    </location>
</feature>
<dbReference type="EMBL" id="CBXV010000004">
    <property type="protein sequence ID" value="CDM65211.1"/>
    <property type="molecule type" value="Genomic_DNA"/>
</dbReference>
<dbReference type="NCBIfam" id="NF003013">
    <property type="entry name" value="PRK03846.1"/>
    <property type="match status" value="1"/>
</dbReference>
<dbReference type="RefSeq" id="WP_083437646.1">
    <property type="nucleotide sequence ID" value="NZ_CBXV010000004.1"/>
</dbReference>
<dbReference type="InterPro" id="IPR002650">
    <property type="entry name" value="Sulphate_adenylyltransferase"/>
</dbReference>
<gene>
    <name evidence="8" type="primary">cysC</name>
    <name evidence="12" type="ORF">PYK22_01209</name>
</gene>
<evidence type="ECO:0000256" key="7">
    <source>
        <dbReference type="ARBA" id="ARBA00049370"/>
    </source>
</evidence>
<comment type="function">
    <text evidence="8">Catalyzes the synthesis of activated sulfate.</text>
</comment>
<accession>A0A0B6WVU4</accession>
<dbReference type="Pfam" id="PF01583">
    <property type="entry name" value="APS_kinase"/>
    <property type="match status" value="1"/>
</dbReference>
<protein>
    <recommendedName>
        <fullName evidence="8">Adenylyl-sulfate kinase</fullName>
        <ecNumber evidence="8">2.7.1.25</ecNumber>
    </recommendedName>
    <alternativeName>
        <fullName evidence="8">APS kinase</fullName>
    </alternativeName>
    <alternativeName>
        <fullName evidence="8">ATP adenosine-5'-phosphosulfate 3'-phosphotransferase</fullName>
    </alternativeName>
    <alternativeName>
        <fullName evidence="8">Adenosine-5'-phosphosulfate kinase</fullName>
    </alternativeName>
</protein>
<dbReference type="UniPathway" id="UPA00140">
    <property type="reaction ID" value="UER00205"/>
</dbReference>
<reference evidence="12 13" key="1">
    <citation type="submission" date="2013-12" db="EMBL/GenBank/DDBJ databases">
        <authorList>
            <person name="Stott M."/>
        </authorList>
    </citation>
    <scope>NUCLEOTIDE SEQUENCE [LARGE SCALE GENOMIC DNA]</scope>
    <source>
        <strain evidence="12 13">K22</strain>
    </source>
</reference>
<dbReference type="InterPro" id="IPR050512">
    <property type="entry name" value="Sulf_AdTrans/APS_kinase"/>
</dbReference>
<comment type="similarity">
    <text evidence="8">Belongs to the APS kinase family.</text>
</comment>
<evidence type="ECO:0000259" key="11">
    <source>
        <dbReference type="Pfam" id="PF14306"/>
    </source>
</evidence>
<dbReference type="InterPro" id="IPR014729">
    <property type="entry name" value="Rossmann-like_a/b/a_fold"/>
</dbReference>
<keyword evidence="13" id="KW-1185">Reference proteome</keyword>
<dbReference type="CDD" id="cd00517">
    <property type="entry name" value="ATPS"/>
    <property type="match status" value="1"/>
</dbReference>
<dbReference type="InterPro" id="IPR027417">
    <property type="entry name" value="P-loop_NTPase"/>
</dbReference>
<dbReference type="GO" id="GO:0004781">
    <property type="term" value="F:sulfate adenylyltransferase (ATP) activity"/>
    <property type="evidence" value="ECO:0007669"/>
    <property type="project" value="UniProtKB-EC"/>
</dbReference>
<dbReference type="InterPro" id="IPR024951">
    <property type="entry name" value="Sulfurylase_cat_dom"/>
</dbReference>
<dbReference type="PANTHER" id="PTHR42700:SF3">
    <property type="entry name" value="BIFUNCTIONAL SAT_APS KINASE-RELATED"/>
    <property type="match status" value="1"/>
</dbReference>
<dbReference type="GO" id="GO:0005524">
    <property type="term" value="F:ATP binding"/>
    <property type="evidence" value="ECO:0007669"/>
    <property type="project" value="UniProtKB-UniRule"/>
</dbReference>
<proteinExistence type="inferred from homology"/>
<evidence type="ECO:0000256" key="5">
    <source>
        <dbReference type="ARBA" id="ARBA00022741"/>
    </source>
</evidence>
<dbReference type="FunFam" id="3.40.50.300:FF:000802">
    <property type="entry name" value="Sulfate adenylyltransferase"/>
    <property type="match status" value="1"/>
</dbReference>
<dbReference type="PANTHER" id="PTHR42700">
    <property type="entry name" value="SULFATE ADENYLYLTRANSFERASE"/>
    <property type="match status" value="1"/>
</dbReference>
<dbReference type="InterPro" id="IPR002891">
    <property type="entry name" value="APS"/>
</dbReference>
<keyword evidence="8" id="KW-0418">Kinase</keyword>
<dbReference type="Gene3D" id="3.40.50.620">
    <property type="entry name" value="HUPs"/>
    <property type="match status" value="1"/>
</dbReference>
<evidence type="ECO:0000313" key="13">
    <source>
        <dbReference type="Proteomes" id="UP000031518"/>
    </source>
</evidence>
<dbReference type="NCBIfam" id="NF004040">
    <property type="entry name" value="PRK05537.1"/>
    <property type="match status" value="1"/>
</dbReference>
<evidence type="ECO:0000256" key="8">
    <source>
        <dbReference type="HAMAP-Rule" id="MF_00065"/>
    </source>
</evidence>
<evidence type="ECO:0000256" key="6">
    <source>
        <dbReference type="ARBA" id="ARBA00022840"/>
    </source>
</evidence>
<dbReference type="InterPro" id="IPR015947">
    <property type="entry name" value="PUA-like_sf"/>
</dbReference>
<dbReference type="NCBIfam" id="TIGR00455">
    <property type="entry name" value="apsK"/>
    <property type="match status" value="1"/>
</dbReference>
<evidence type="ECO:0000313" key="12">
    <source>
        <dbReference type="EMBL" id="CDM65211.1"/>
    </source>
</evidence>
<dbReference type="GO" id="GO:0005737">
    <property type="term" value="C:cytoplasm"/>
    <property type="evidence" value="ECO:0007669"/>
    <property type="project" value="TreeGrafter"/>
</dbReference>
<dbReference type="GO" id="GO:0004020">
    <property type="term" value="F:adenylylsulfate kinase activity"/>
    <property type="evidence" value="ECO:0007669"/>
    <property type="project" value="UniProtKB-UniRule"/>
</dbReference>
<comment type="pathway">
    <text evidence="2 8">Sulfur metabolism; hydrogen sulfide biosynthesis; sulfite from sulfate: step 2/3.</text>
</comment>
<feature type="active site" description="Phosphoserine intermediate" evidence="8">
    <location>
        <position position="478"/>
    </location>
</feature>
<name>A0A0B6WVU4_9BACT</name>
<evidence type="ECO:0000259" key="9">
    <source>
        <dbReference type="Pfam" id="PF01583"/>
    </source>
</evidence>
<comment type="catalytic activity">
    <reaction evidence="7">
        <text>sulfate + ATP + H(+) = adenosine 5'-phosphosulfate + diphosphate</text>
        <dbReference type="Rhea" id="RHEA:18133"/>
        <dbReference type="ChEBI" id="CHEBI:15378"/>
        <dbReference type="ChEBI" id="CHEBI:16189"/>
        <dbReference type="ChEBI" id="CHEBI:30616"/>
        <dbReference type="ChEBI" id="CHEBI:33019"/>
        <dbReference type="ChEBI" id="CHEBI:58243"/>
        <dbReference type="EC" id="2.7.7.4"/>
    </reaction>
</comment>
<dbReference type="Gene3D" id="3.40.50.300">
    <property type="entry name" value="P-loop containing nucleotide triphosphate hydrolases"/>
    <property type="match status" value="1"/>
</dbReference>
<feature type="domain" description="APS kinase" evidence="9">
    <location>
        <begin position="396"/>
        <end position="546"/>
    </location>
</feature>
<dbReference type="EC" id="2.7.1.25" evidence="8"/>
<keyword evidence="6 8" id="KW-0067">ATP-binding</keyword>
<dbReference type="GO" id="GO:0019379">
    <property type="term" value="P:sulfate assimilation, phosphoadenylyl sulfate reduction by phosphoadenylyl-sulfate reductase (thioredoxin)"/>
    <property type="evidence" value="ECO:0007669"/>
    <property type="project" value="TreeGrafter"/>
</dbReference>
<dbReference type="Pfam" id="PF01747">
    <property type="entry name" value="ATP-sulfurylase"/>
    <property type="match status" value="1"/>
</dbReference>
<organism evidence="12 13">
    <name type="scientific">Pyrinomonas methylaliphatogenes</name>
    <dbReference type="NCBI Taxonomy" id="454194"/>
    <lineage>
        <taxon>Bacteria</taxon>
        <taxon>Pseudomonadati</taxon>
        <taxon>Acidobacteriota</taxon>
        <taxon>Blastocatellia</taxon>
        <taxon>Blastocatellales</taxon>
        <taxon>Pyrinomonadaceae</taxon>
        <taxon>Pyrinomonas</taxon>
    </lineage>
</organism>
<dbReference type="SUPFAM" id="SSF88697">
    <property type="entry name" value="PUA domain-like"/>
    <property type="match status" value="1"/>
</dbReference>
<sequence>MTNDPLLIPPYGGRLVDLMVEDEERAELIARANQLSSVRLSPRSVCDLELLATGGFSPLDRFMGRCDYLRVIGEMRLADGAIFPIPVTLPVGETDGLQIGREVALRSPKNELLAVMLVEEIYEWDRMQEAAEVYRTTDSRHPLVAEMASWGRFYISGPLRVLSLPKHYDFPELRHTPQQVRALLVRLGRANVVAFQTRNPMHRAHEELTRRAAQAVDGTLLIHPSVGLTNPGDVDHYTRVRSYKALVERYYDPRRTLLSLLPLAMRMAGPRSALWHAIIRRNYGANYLIVGRDHASPGRNAKGEPFYGPYEAQQLCSRFSEEIGVRILCYADMVYLPAEDRYEERHRVPRSAKSLALSGTEARERYLACGRPLPAWFTRPEVMRELARAYPPKHQRGFCIWLTGLPSAGKSTIADVIAVKLVEHGRRVTLLDGDVVRTHLSKGLDFSREGRDTNVLRIGFVASEVVRHNGAVICAAISPYQATRDRVRLMIGEESFIVVFVNTPLEVCERRDVKGIYARARASQIKGVTGIDAPYEPPADPDLVLDTCQDSPEECAQKVIELLRERGFLRNDSGVRDGGHDVHDKDRRASPLRLASSSLVRPFTLFWTAVIDLLGPVRELIGSLFDKI</sequence>
<dbReference type="InterPro" id="IPR025980">
    <property type="entry name" value="ATP-Sase_PUA-like_dom"/>
</dbReference>
<dbReference type="SUPFAM" id="SSF52374">
    <property type="entry name" value="Nucleotidylyl transferase"/>
    <property type="match status" value="1"/>
</dbReference>
<keyword evidence="8" id="KW-0597">Phosphoprotein</keyword>
<evidence type="ECO:0000256" key="3">
    <source>
        <dbReference type="ARBA" id="ARBA00022679"/>
    </source>
</evidence>
<evidence type="ECO:0000259" key="10">
    <source>
        <dbReference type="Pfam" id="PF01747"/>
    </source>
</evidence>
<keyword evidence="4 12" id="KW-0548">Nucleotidyltransferase</keyword>
<evidence type="ECO:0000256" key="2">
    <source>
        <dbReference type="ARBA" id="ARBA00004806"/>
    </source>
</evidence>
<dbReference type="SUPFAM" id="SSF52540">
    <property type="entry name" value="P-loop containing nucleoside triphosphate hydrolases"/>
    <property type="match status" value="1"/>
</dbReference>
<feature type="domain" description="ATP-sulfurylase PUA-like" evidence="11">
    <location>
        <begin position="8"/>
        <end position="163"/>
    </location>
</feature>
<feature type="binding site" evidence="8">
    <location>
        <begin position="404"/>
        <end position="411"/>
    </location>
    <ligand>
        <name>ATP</name>
        <dbReference type="ChEBI" id="CHEBI:30616"/>
    </ligand>
</feature>
<comment type="catalytic activity">
    <reaction evidence="1 8">
        <text>adenosine 5'-phosphosulfate + ATP = 3'-phosphoadenylyl sulfate + ADP + H(+)</text>
        <dbReference type="Rhea" id="RHEA:24152"/>
        <dbReference type="ChEBI" id="CHEBI:15378"/>
        <dbReference type="ChEBI" id="CHEBI:30616"/>
        <dbReference type="ChEBI" id="CHEBI:58243"/>
        <dbReference type="ChEBI" id="CHEBI:58339"/>
        <dbReference type="ChEBI" id="CHEBI:456216"/>
        <dbReference type="EC" id="2.7.1.25"/>
    </reaction>
</comment>
<dbReference type="CDD" id="cd02027">
    <property type="entry name" value="APSK"/>
    <property type="match status" value="1"/>
</dbReference>
<dbReference type="OrthoDB" id="9804504at2"/>
<dbReference type="GO" id="GO:0010134">
    <property type="term" value="P:sulfate assimilation via adenylyl sulfate reduction"/>
    <property type="evidence" value="ECO:0007669"/>
    <property type="project" value="TreeGrafter"/>
</dbReference>
<keyword evidence="5 8" id="KW-0547">Nucleotide-binding</keyword>
<dbReference type="GO" id="GO:0070814">
    <property type="term" value="P:hydrogen sulfide biosynthetic process"/>
    <property type="evidence" value="ECO:0007669"/>
    <property type="project" value="UniProtKB-UniRule"/>
</dbReference>
<dbReference type="Gene3D" id="3.10.400.10">
    <property type="entry name" value="Sulfate adenylyltransferase"/>
    <property type="match status" value="1"/>
</dbReference>
<evidence type="ECO:0000256" key="1">
    <source>
        <dbReference type="ARBA" id="ARBA00001823"/>
    </source>
</evidence>
<keyword evidence="3 8" id="KW-0808">Transferase</keyword>
<dbReference type="NCBIfam" id="TIGR00339">
    <property type="entry name" value="sopT"/>
    <property type="match status" value="1"/>
</dbReference>
<dbReference type="HAMAP" id="MF_00065">
    <property type="entry name" value="Adenylyl_sulf_kinase"/>
    <property type="match status" value="1"/>
</dbReference>